<dbReference type="RefSeq" id="WP_260728557.1">
    <property type="nucleotide sequence ID" value="NZ_BAAABS010000015.1"/>
</dbReference>
<keyword evidence="2" id="KW-1185">Reference proteome</keyword>
<protein>
    <submittedName>
        <fullName evidence="1">Uncharacterized protein</fullName>
    </submittedName>
</protein>
<name>A0ABY5ZCL4_9ACTN</name>
<organism evidence="1 2">
    <name type="scientific">Dactylosporangium roseum</name>
    <dbReference type="NCBI Taxonomy" id="47989"/>
    <lineage>
        <taxon>Bacteria</taxon>
        <taxon>Bacillati</taxon>
        <taxon>Actinomycetota</taxon>
        <taxon>Actinomycetes</taxon>
        <taxon>Micromonosporales</taxon>
        <taxon>Micromonosporaceae</taxon>
        <taxon>Dactylosporangium</taxon>
    </lineage>
</organism>
<sequence>MTAYLLHEGTSILCPHGGTGVVAPAAVPVRVGGRPVLLADATVTIAGCAFTVAGAPQPCVRVRWQAPAARVTVNGIAVLLSTSVGLCVNGPGAPQGTAQLSGYQTRVSGQ</sequence>
<reference evidence="1" key="1">
    <citation type="submission" date="2021-04" db="EMBL/GenBank/DDBJ databases">
        <title>Biosynthetic gene clusters of Dactylosporangioum roseum.</title>
        <authorList>
            <person name="Hartkoorn R.C."/>
            <person name="Beaudoing E."/>
            <person name="Hot D."/>
            <person name="Moureu S."/>
        </authorList>
    </citation>
    <scope>NUCLEOTIDE SEQUENCE</scope>
    <source>
        <strain evidence="1">NRRL B-16295</strain>
    </source>
</reference>
<gene>
    <name evidence="1" type="ORF">Drose_13555</name>
</gene>
<dbReference type="Proteomes" id="UP001058271">
    <property type="component" value="Chromosome"/>
</dbReference>
<evidence type="ECO:0000313" key="2">
    <source>
        <dbReference type="Proteomes" id="UP001058271"/>
    </source>
</evidence>
<evidence type="ECO:0000313" key="1">
    <source>
        <dbReference type="EMBL" id="UWZ39157.1"/>
    </source>
</evidence>
<proteinExistence type="predicted"/>
<accession>A0ABY5ZCL4</accession>
<dbReference type="EMBL" id="CP073721">
    <property type="protein sequence ID" value="UWZ39157.1"/>
    <property type="molecule type" value="Genomic_DNA"/>
</dbReference>